<dbReference type="Gene3D" id="1.10.10.10">
    <property type="entry name" value="Winged helix-like DNA-binding domain superfamily/Winged helix DNA-binding domain"/>
    <property type="match status" value="1"/>
</dbReference>
<dbReference type="PANTHER" id="PTHR33202">
    <property type="entry name" value="ZINC UPTAKE REGULATION PROTEIN"/>
    <property type="match status" value="1"/>
</dbReference>
<dbReference type="InterPro" id="IPR036390">
    <property type="entry name" value="WH_DNA-bd_sf"/>
</dbReference>
<evidence type="ECO:0000256" key="6">
    <source>
        <dbReference type="ARBA" id="ARBA00023163"/>
    </source>
</evidence>
<comment type="subcellular location">
    <subcellularLocation>
        <location evidence="7">Cytoplasm</location>
    </subcellularLocation>
</comment>
<dbReference type="SUPFAM" id="SSF46785">
    <property type="entry name" value="Winged helix' DNA-binding domain"/>
    <property type="match status" value="1"/>
</dbReference>
<dbReference type="CDD" id="cd07153">
    <property type="entry name" value="Fur_like"/>
    <property type="match status" value="1"/>
</dbReference>
<name>A0ABW7F2F0_9BURK</name>
<evidence type="ECO:0000256" key="5">
    <source>
        <dbReference type="ARBA" id="ARBA00023125"/>
    </source>
</evidence>
<dbReference type="RefSeq" id="WP_394477704.1">
    <property type="nucleotide sequence ID" value="NZ_JBIGHV010000003.1"/>
</dbReference>
<dbReference type="Pfam" id="PF01475">
    <property type="entry name" value="FUR"/>
    <property type="match status" value="1"/>
</dbReference>
<keyword evidence="7" id="KW-0963">Cytoplasm</keyword>
<evidence type="ECO:0000256" key="4">
    <source>
        <dbReference type="ARBA" id="ARBA00023015"/>
    </source>
</evidence>
<evidence type="ECO:0000313" key="9">
    <source>
        <dbReference type="Proteomes" id="UP001606210"/>
    </source>
</evidence>
<accession>A0ABW7F2F0</accession>
<keyword evidence="2 7" id="KW-0678">Repressor</keyword>
<reference evidence="8 9" key="1">
    <citation type="submission" date="2024-08" db="EMBL/GenBank/DDBJ databases">
        <authorList>
            <person name="Lu H."/>
        </authorList>
    </citation>
    <scope>NUCLEOTIDE SEQUENCE [LARGE SCALE GENOMIC DNA]</scope>
    <source>
        <strain evidence="8 9">LYH14W</strain>
    </source>
</reference>
<keyword evidence="6 7" id="KW-0804">Transcription</keyword>
<evidence type="ECO:0000256" key="7">
    <source>
        <dbReference type="RuleBase" id="RU364037"/>
    </source>
</evidence>
<dbReference type="EMBL" id="JBIGHV010000003">
    <property type="protein sequence ID" value="MFG6429885.1"/>
    <property type="molecule type" value="Genomic_DNA"/>
</dbReference>
<dbReference type="Gene3D" id="3.30.1490.190">
    <property type="match status" value="1"/>
</dbReference>
<evidence type="ECO:0000256" key="1">
    <source>
        <dbReference type="ARBA" id="ARBA00007957"/>
    </source>
</evidence>
<dbReference type="Proteomes" id="UP001606210">
    <property type="component" value="Unassembled WGS sequence"/>
</dbReference>
<evidence type="ECO:0000256" key="2">
    <source>
        <dbReference type="ARBA" id="ARBA00022491"/>
    </source>
</evidence>
<keyword evidence="4 7" id="KW-0805">Transcription regulation</keyword>
<comment type="caution">
    <text evidence="8">The sequence shown here is derived from an EMBL/GenBank/DDBJ whole genome shotgun (WGS) entry which is preliminary data.</text>
</comment>
<sequence length="139" mass="15234">MERNTRQRTAIRQAIAEAARPLLPQEILQAAEVAVPGLSLATVYRNLRTLVEEGELLTVTLPGEVARYEIAGAGHHHHFQCESCQRVFEVHACPGNLAGLAPQGFVVERHELTLYGRCADCSDPKRPASARKPARAHGH</sequence>
<evidence type="ECO:0000313" key="8">
    <source>
        <dbReference type="EMBL" id="MFG6429885.1"/>
    </source>
</evidence>
<evidence type="ECO:0000256" key="3">
    <source>
        <dbReference type="ARBA" id="ARBA00022833"/>
    </source>
</evidence>
<keyword evidence="9" id="KW-1185">Reference proteome</keyword>
<keyword evidence="7" id="KW-0479">Metal-binding</keyword>
<dbReference type="InterPro" id="IPR043135">
    <property type="entry name" value="Fur_C"/>
</dbReference>
<dbReference type="InterPro" id="IPR036388">
    <property type="entry name" value="WH-like_DNA-bd_sf"/>
</dbReference>
<comment type="subunit">
    <text evidence="7">Homodimer.</text>
</comment>
<dbReference type="PANTHER" id="PTHR33202:SF22">
    <property type="entry name" value="HYDROGEN PEROXIDE SENSITIVE REPRESSOR"/>
    <property type="match status" value="1"/>
</dbReference>
<gene>
    <name evidence="7" type="primary">fur</name>
    <name evidence="8" type="ORF">ACG00Y_08195</name>
</gene>
<organism evidence="8 9">
    <name type="scientific">Pelomonas parva</name>
    <dbReference type="NCBI Taxonomy" id="3299032"/>
    <lineage>
        <taxon>Bacteria</taxon>
        <taxon>Pseudomonadati</taxon>
        <taxon>Pseudomonadota</taxon>
        <taxon>Betaproteobacteria</taxon>
        <taxon>Burkholderiales</taxon>
        <taxon>Sphaerotilaceae</taxon>
        <taxon>Roseateles</taxon>
    </lineage>
</organism>
<dbReference type="InterPro" id="IPR002481">
    <property type="entry name" value="FUR"/>
</dbReference>
<protein>
    <recommendedName>
        <fullName evidence="7">Ferric uptake regulation protein</fullName>
    </recommendedName>
</protein>
<keyword evidence="3 7" id="KW-0862">Zinc</keyword>
<comment type="similarity">
    <text evidence="1 7">Belongs to the Fur family.</text>
</comment>
<keyword evidence="5 7" id="KW-0238">DNA-binding</keyword>
<proteinExistence type="inferred from homology"/>
<keyword evidence="7" id="KW-0408">Iron</keyword>